<dbReference type="Proteomes" id="UP000008561">
    <property type="component" value="Chromosome"/>
</dbReference>
<dbReference type="OrthoDB" id="5472144at2"/>
<protein>
    <recommendedName>
        <fullName evidence="3">DUF4911 domain-containing protein</fullName>
    </recommendedName>
</protein>
<evidence type="ECO:0000313" key="2">
    <source>
        <dbReference type="Proteomes" id="UP000008561"/>
    </source>
</evidence>
<evidence type="ECO:0008006" key="3">
    <source>
        <dbReference type="Google" id="ProtNLM"/>
    </source>
</evidence>
<dbReference type="Pfam" id="PF16256">
    <property type="entry name" value="DUF4911"/>
    <property type="match status" value="1"/>
</dbReference>
<keyword evidence="2" id="KW-1185">Reference proteome</keyword>
<evidence type="ECO:0000313" key="1">
    <source>
        <dbReference type="EMBL" id="ABW68161.1"/>
    </source>
</evidence>
<sequence>MQGGKKTSRRYFRVDRREIAFLRFVFEGYDGLAVLTTLDAAAGTVVLSIAPGCEDEVEKILADLKKEMLMEDTGFTAAELPY</sequence>
<dbReference type="RefSeq" id="WP_012175773.1">
    <property type="nucleotide sequence ID" value="NC_009943.1"/>
</dbReference>
<gene>
    <name evidence="1" type="ordered locus">Dole_2357</name>
</gene>
<dbReference type="EMBL" id="CP000859">
    <property type="protein sequence ID" value="ABW68161.1"/>
    <property type="molecule type" value="Genomic_DNA"/>
</dbReference>
<name>A8ZVH4_DESOH</name>
<dbReference type="InterPro" id="IPR032587">
    <property type="entry name" value="DUF4911"/>
</dbReference>
<accession>A8ZVH4</accession>
<dbReference type="eggNOG" id="ENOG5033AGM">
    <property type="taxonomic scope" value="Bacteria"/>
</dbReference>
<dbReference type="KEGG" id="dol:Dole_2357"/>
<dbReference type="AlphaFoldDB" id="A8ZVH4"/>
<organism evidence="1 2">
    <name type="scientific">Desulfosudis oleivorans (strain DSM 6200 / JCM 39069 / Hxd3)</name>
    <name type="common">Desulfococcus oleovorans</name>
    <dbReference type="NCBI Taxonomy" id="96561"/>
    <lineage>
        <taxon>Bacteria</taxon>
        <taxon>Pseudomonadati</taxon>
        <taxon>Thermodesulfobacteriota</taxon>
        <taxon>Desulfobacteria</taxon>
        <taxon>Desulfobacterales</taxon>
        <taxon>Desulfosudaceae</taxon>
        <taxon>Desulfosudis</taxon>
    </lineage>
</organism>
<dbReference type="STRING" id="96561.Dole_2357"/>
<dbReference type="HOGENOM" id="CLU_190608_2_0_7"/>
<proteinExistence type="predicted"/>
<reference evidence="1 2" key="1">
    <citation type="submission" date="2007-10" db="EMBL/GenBank/DDBJ databases">
        <title>Complete sequence of Desulfococcus oleovorans Hxd3.</title>
        <authorList>
            <consortium name="US DOE Joint Genome Institute"/>
            <person name="Copeland A."/>
            <person name="Lucas S."/>
            <person name="Lapidus A."/>
            <person name="Barry K."/>
            <person name="Glavina del Rio T."/>
            <person name="Dalin E."/>
            <person name="Tice H."/>
            <person name="Pitluck S."/>
            <person name="Kiss H."/>
            <person name="Brettin T."/>
            <person name="Bruce D."/>
            <person name="Detter J.C."/>
            <person name="Han C."/>
            <person name="Schmutz J."/>
            <person name="Larimer F."/>
            <person name="Land M."/>
            <person name="Hauser L."/>
            <person name="Kyrpides N."/>
            <person name="Kim E."/>
            <person name="Wawrik B."/>
            <person name="Richardson P."/>
        </authorList>
    </citation>
    <scope>NUCLEOTIDE SEQUENCE [LARGE SCALE GENOMIC DNA]</scope>
    <source>
        <strain evidence="2">DSM 6200 / JCM 39069 / Hxd3</strain>
    </source>
</reference>